<evidence type="ECO:0000259" key="10">
    <source>
        <dbReference type="PROSITE" id="PS50011"/>
    </source>
</evidence>
<feature type="compositionally biased region" description="Basic and acidic residues" evidence="9">
    <location>
        <begin position="984"/>
        <end position="997"/>
    </location>
</feature>
<protein>
    <recommendedName>
        <fullName evidence="14">Protein kinase domain-containing protein</fullName>
    </recommendedName>
</protein>
<dbReference type="EMBL" id="JAGKQM010000017">
    <property type="protein sequence ID" value="KAH0870113.1"/>
    <property type="molecule type" value="Genomic_DNA"/>
</dbReference>
<feature type="compositionally biased region" description="Basic residues" evidence="9">
    <location>
        <begin position="540"/>
        <end position="550"/>
    </location>
</feature>
<dbReference type="SUPFAM" id="SSF48371">
    <property type="entry name" value="ARM repeat"/>
    <property type="match status" value="1"/>
</dbReference>
<dbReference type="Pfam" id="PF08389">
    <property type="entry name" value="Xpo1"/>
    <property type="match status" value="1"/>
</dbReference>
<dbReference type="InterPro" id="IPR045478">
    <property type="entry name" value="Exportin-5_C"/>
</dbReference>
<keyword evidence="2" id="KW-0690">Ribosome biogenesis</keyword>
<dbReference type="InterPro" id="IPR000719">
    <property type="entry name" value="Prot_kinase_dom"/>
</dbReference>
<dbReference type="SMART" id="SM00931">
    <property type="entry name" value="NOSIC"/>
    <property type="match status" value="1"/>
</dbReference>
<feature type="non-terminal residue" evidence="12">
    <location>
        <position position="1"/>
    </location>
</feature>
<dbReference type="SMART" id="SM00220">
    <property type="entry name" value="S_TKc"/>
    <property type="match status" value="1"/>
</dbReference>
<dbReference type="PROSITE" id="PS00108">
    <property type="entry name" value="PROTEIN_KINASE_ST"/>
    <property type="match status" value="1"/>
</dbReference>
<evidence type="ECO:0000259" key="11">
    <source>
        <dbReference type="PROSITE" id="PS51358"/>
    </source>
</evidence>
<dbReference type="InterPro" id="IPR045065">
    <property type="entry name" value="XPO1/5"/>
</dbReference>
<evidence type="ECO:0000256" key="3">
    <source>
        <dbReference type="ARBA" id="ARBA00022679"/>
    </source>
</evidence>
<feature type="binding site" evidence="8">
    <location>
        <position position="702"/>
    </location>
    <ligand>
        <name>ATP</name>
        <dbReference type="ChEBI" id="CHEBI:30616"/>
    </ligand>
</feature>
<dbReference type="Proteomes" id="UP000824890">
    <property type="component" value="Unassembled WGS sequence"/>
</dbReference>
<accession>A0ABQ7YPS4</accession>
<keyword evidence="6 8" id="KW-0067">ATP-binding</keyword>
<sequence length="2278" mass="252880">FLSWLEFQDSDIASLVKMLVLFETPGGFALFKVLDEGKLSNVEDLGNVFSSADSARKMVKLKAFDKFDNTSEALEAVAKLLEGAPSKGLRKFLKANCEGETLAVADSKLGNIIKEKLKIDCVHNNAVMELLRGVRSQLSELISGLGDQDLAPMSLGLSHSLARYKLKFSSDKVDTMIIQAIGLLDDLDKELNTYAMRVREWYGWHFPELAKIISDNILYAKSVKLMGNRINAAKLDFSEILADEVEAELKEASVISMGTEVSDLDLMHIRELCDQVLSLAEYRAQLYDYLKSRMNTIAPNLTALVGELVGARLISHGGSLLNLSKQPGSTVQILGAEKALFRALKTKHATPKYGLIYHASLVGQAPPKGKGKISRSLAAKAALAIRCDALGDGEDNTMGVESRLKLEARLRALEGKDLGRLSGSAKGKPKIEVYDKDKKSGSGGLITPAKTYNTAADSLLGQTSTAENGVKEKKDKKKKKKKAADAEEEEAKTEEPSKKKSKKKKAEVEAEAEEPKAEEPSKKKKKRKHEEEETEMPAKKKEKKDKKKKKSEMGCVLGRPVSSSDSVSGSRHQDSTRVESKRIEVKETVATSIRIEAETISSIVVPVPGVDEIKEENEKPKGESKRSNKADPRKSIPPKHLIGEQVAAGWPSWLSEICGEALNGWLPRKADSFEKIEKIGSGTYSNVYKAKDLLTGNIVALKKVRCDVREKESLRFMAREILILRRLDHPNVIKLEGLVTSRMSSSLYLVFRYMHHDLAGLVASPDIKFTKQQVKCYMKQLLSGLEHCHSRGVLHRDIKGSNLLIDDEGVLKIGDFGLATFFDPKRRQQMTNRVVTLWYRAPELLHGVVEYGFGIDLWSAGCILGELLTGRPIMPGRTEVEQLHRIYKLCGSPSEEYWRKIKLPSTRKHAQHRPLPQYKRRIREVYKDFSPEAVSLMDTLLALDPAERKSATSASMSDYPPTKEIDAKRRDEEYRRLREKRKNSHENGRRRTKPRERAVRAMPVPEANAEVQSNIDRMRMITHANAKSKSEKFPPPHQDGLLGFPMGLSRRFEPSEIPFSSTSFTSYANEPLEMWSGPLAPVEFTDIAAETRRSGGCGGGRGKAALFRPETMDASNSSTASNVAQAILAVLDYNSTPDARRAAVAFLESVKSGDIRVLAHVSLLLVKKECSSEIRLHAFKMLQHLVRLRWEELSPSERRDFAKVSVDLMSEIASPSEEWSLKSQSAALVAEIVRREGPDLWQELFPSLTSLSAQGPLQAEVVSMMLRWLPEDITVHNEDLEGDRRRLLLRGLTQSLPEILPLLYNLLERHFGAAMNEASRQQVDLAKQHAAVVIACLNAINAYAEWAPVLDLSRYGIINGCGALLSSPDFRLHACDFFKLVCSRKRPSDVSGTEFDAAISSLFQSLMNVSREFLYRSASCAAGIDESDYEFAECICESLVSLGSTNLQCIATDGGVLALYLEQMLGFFQHFKLGLHFEAMLFWLAFMRDLLTKPKAAANPSGEGLAVGGIQSSSQVDNEKKKILGLISDDIASTILDVSFQRMLKKEKVPPRIAPSLGPLELWSDEFEGKGDFGQYRSRLLDLVKFIASHKPLVASTKISERIITLIKDLLASPVPLQDVAVLDSQQLAFDCIVATVFDGFSEFAGGGSDVHFSLRGIFEGLLQQLLSLKLTEPELIKMHGHYLDAMGPFLKYFPDAVGNVISKLFEMLTSLPHIVKDPATSTSRVARLQICTSFIRIAKTADKSVLPHMKSIADTMAYMQREGTLLRGEHNILGEAFLVMASAAGAQQQQEVLAWLLEPLSQQWIQSEWQNCYLSDPMGLVRLCSNTPFMWSLFHTVTFFEKALKRSGHRKSNLNTTSVTSQDLHPMAHHLSWMLPPLLKLLRVIHSLWSPSVYQTLPPEMRAAMTMADVERYSLLGEAIPKFSKVSSVYADGSFDGGKEGQSEANESDVRNWLKGIRDSGYCVLGLSATIGDTFFKCLDANYVAVALMENLQSMEFRHMRQLIHSFVVYVVKSCPADMWETWLEVLLHPLFIHCQKAVSSSWASLMREGRAQVPDSFGVQNGPDMKLEVMEEKLLRDLTREIANLLSTMASPGLNPGLPVLEHSGPVGRIDVSSPKDLLAFKSNSMVGFLLNHKNVALPALQICLEVFTWTDGETTTKVCCFCGVVVLLAILTNNVELREFVSKDLFSAVIRGLAMESNAVNSADLVNLCREIFISLSDRDPAPRQVLLSLPCLTPNDLRAFEEAMGKTLIRTRGPASTSEAKEDEGETIGLASVL</sequence>
<feature type="region of interest" description="Disordered" evidence="9">
    <location>
        <begin position="948"/>
        <end position="997"/>
    </location>
</feature>
<keyword evidence="5" id="KW-0418">Kinase</keyword>
<dbReference type="InterPro" id="IPR042239">
    <property type="entry name" value="Nop_C"/>
</dbReference>
<dbReference type="SUPFAM" id="SSF56112">
    <property type="entry name" value="Protein kinase-like (PK-like)"/>
    <property type="match status" value="1"/>
</dbReference>
<evidence type="ECO:0008006" key="14">
    <source>
        <dbReference type="Google" id="ProtNLM"/>
    </source>
</evidence>
<evidence type="ECO:0000256" key="1">
    <source>
        <dbReference type="ARBA" id="ARBA00004604"/>
    </source>
</evidence>
<dbReference type="PROSITE" id="PS00107">
    <property type="entry name" value="PROTEIN_KINASE_ATP"/>
    <property type="match status" value="1"/>
</dbReference>
<dbReference type="InterPro" id="IPR036070">
    <property type="entry name" value="Nop_dom_sf"/>
</dbReference>
<dbReference type="Pfam" id="PF01798">
    <property type="entry name" value="Nop"/>
    <property type="match status" value="1"/>
</dbReference>
<evidence type="ECO:0000313" key="12">
    <source>
        <dbReference type="EMBL" id="KAH0870113.1"/>
    </source>
</evidence>
<dbReference type="InterPro" id="IPR013598">
    <property type="entry name" value="Exportin-1/Importin-b-like"/>
</dbReference>
<dbReference type="Pfam" id="PF08156">
    <property type="entry name" value="NOP5NT"/>
    <property type="match status" value="1"/>
</dbReference>
<dbReference type="Pfam" id="PF00069">
    <property type="entry name" value="Pkinase"/>
    <property type="match status" value="1"/>
</dbReference>
<evidence type="ECO:0000256" key="5">
    <source>
        <dbReference type="ARBA" id="ARBA00022777"/>
    </source>
</evidence>
<feature type="region of interest" description="Disordered" evidence="9">
    <location>
        <begin position="611"/>
        <end position="640"/>
    </location>
</feature>
<dbReference type="InterPro" id="IPR008271">
    <property type="entry name" value="Ser/Thr_kinase_AS"/>
</dbReference>
<evidence type="ECO:0000256" key="6">
    <source>
        <dbReference type="ARBA" id="ARBA00022840"/>
    </source>
</evidence>
<dbReference type="InterPro" id="IPR011989">
    <property type="entry name" value="ARM-like"/>
</dbReference>
<dbReference type="Gene3D" id="1.10.510.10">
    <property type="entry name" value="Transferase(Phosphotransferase) domain 1"/>
    <property type="match status" value="1"/>
</dbReference>
<dbReference type="PANTHER" id="PTHR11223">
    <property type="entry name" value="EXPORTIN 1/5"/>
    <property type="match status" value="1"/>
</dbReference>
<proteinExistence type="predicted"/>
<dbReference type="CDD" id="cd07840">
    <property type="entry name" value="STKc_CDK9_like"/>
    <property type="match status" value="1"/>
</dbReference>
<feature type="compositionally biased region" description="Basic and acidic residues" evidence="9">
    <location>
        <begin position="616"/>
        <end position="634"/>
    </location>
</feature>
<dbReference type="SUPFAM" id="SSF89124">
    <property type="entry name" value="Nop domain"/>
    <property type="match status" value="1"/>
</dbReference>
<dbReference type="PROSITE" id="PS50011">
    <property type="entry name" value="PROTEIN_KINASE_DOM"/>
    <property type="match status" value="1"/>
</dbReference>
<dbReference type="InterPro" id="IPR011009">
    <property type="entry name" value="Kinase-like_dom_sf"/>
</dbReference>
<dbReference type="Gene3D" id="1.10.246.90">
    <property type="entry name" value="Nop domain"/>
    <property type="match status" value="1"/>
</dbReference>
<evidence type="ECO:0000313" key="13">
    <source>
        <dbReference type="Proteomes" id="UP000824890"/>
    </source>
</evidence>
<comment type="caution">
    <text evidence="12">The sequence shown here is derived from an EMBL/GenBank/DDBJ whole genome shotgun (WGS) entry which is preliminary data.</text>
</comment>
<dbReference type="InterPro" id="IPR002687">
    <property type="entry name" value="Nop_dom"/>
</dbReference>
<dbReference type="InterPro" id="IPR012976">
    <property type="entry name" value="NOSIC"/>
</dbReference>
<reference evidence="12 13" key="1">
    <citation type="submission" date="2021-05" db="EMBL/GenBank/DDBJ databases">
        <title>Genome Assembly of Synthetic Allotetraploid Brassica napus Reveals Homoeologous Exchanges between Subgenomes.</title>
        <authorList>
            <person name="Davis J.T."/>
        </authorList>
    </citation>
    <scope>NUCLEOTIDE SEQUENCE [LARGE SCALE GENOMIC DNA]</scope>
    <source>
        <strain evidence="13">cv. Da-Ae</strain>
        <tissue evidence="12">Seedling</tissue>
    </source>
</reference>
<keyword evidence="3" id="KW-0808">Transferase</keyword>
<keyword evidence="4 8" id="KW-0547">Nucleotide-binding</keyword>
<dbReference type="Gene3D" id="1.10.287.4070">
    <property type="match status" value="1"/>
</dbReference>
<keyword evidence="13" id="KW-1185">Reference proteome</keyword>
<evidence type="ECO:0000256" key="7">
    <source>
        <dbReference type="ARBA" id="ARBA00023242"/>
    </source>
</evidence>
<name>A0ABQ7YPS4_BRANA</name>
<feature type="compositionally biased region" description="Basic and acidic residues" evidence="9">
    <location>
        <begin position="429"/>
        <end position="440"/>
    </location>
</feature>
<comment type="subcellular location">
    <subcellularLocation>
        <location evidence="1">Nucleus</location>
        <location evidence="1">Nucleolus</location>
    </subcellularLocation>
</comment>
<dbReference type="PROSITE" id="PS51358">
    <property type="entry name" value="NOP"/>
    <property type="match status" value="1"/>
</dbReference>
<feature type="compositionally biased region" description="Basic and acidic residues" evidence="9">
    <location>
        <begin position="961"/>
        <end position="976"/>
    </location>
</feature>
<feature type="compositionally biased region" description="Low complexity" evidence="9">
    <location>
        <begin position="558"/>
        <end position="570"/>
    </location>
</feature>
<evidence type="ECO:0000256" key="9">
    <source>
        <dbReference type="SAM" id="MobiDB-lite"/>
    </source>
</evidence>
<dbReference type="InterPro" id="IPR017441">
    <property type="entry name" value="Protein_kinase_ATP_BS"/>
</dbReference>
<feature type="region of interest" description="Disordered" evidence="9">
    <location>
        <begin position="419"/>
        <end position="445"/>
    </location>
</feature>
<evidence type="ECO:0000256" key="8">
    <source>
        <dbReference type="PROSITE-ProRule" id="PRU10141"/>
    </source>
</evidence>
<dbReference type="Gene3D" id="1.25.10.10">
    <property type="entry name" value="Leucine-rich Repeat Variant"/>
    <property type="match status" value="1"/>
</dbReference>
<feature type="region of interest" description="Disordered" evidence="9">
    <location>
        <begin position="2255"/>
        <end position="2278"/>
    </location>
</feature>
<evidence type="ECO:0000256" key="2">
    <source>
        <dbReference type="ARBA" id="ARBA00022517"/>
    </source>
</evidence>
<organism evidence="12 13">
    <name type="scientific">Brassica napus</name>
    <name type="common">Rape</name>
    <dbReference type="NCBI Taxonomy" id="3708"/>
    <lineage>
        <taxon>Eukaryota</taxon>
        <taxon>Viridiplantae</taxon>
        <taxon>Streptophyta</taxon>
        <taxon>Embryophyta</taxon>
        <taxon>Tracheophyta</taxon>
        <taxon>Spermatophyta</taxon>
        <taxon>Magnoliopsida</taxon>
        <taxon>eudicotyledons</taxon>
        <taxon>Gunneridae</taxon>
        <taxon>Pentapetalae</taxon>
        <taxon>rosids</taxon>
        <taxon>malvids</taxon>
        <taxon>Brassicales</taxon>
        <taxon>Brassicaceae</taxon>
        <taxon>Brassiceae</taxon>
        <taxon>Brassica</taxon>
    </lineage>
</organism>
<feature type="domain" description="Protein kinase" evidence="10">
    <location>
        <begin position="673"/>
        <end position="962"/>
    </location>
</feature>
<evidence type="ECO:0000256" key="4">
    <source>
        <dbReference type="ARBA" id="ARBA00022741"/>
    </source>
</evidence>
<feature type="compositionally biased region" description="Basic and acidic residues" evidence="9">
    <location>
        <begin position="571"/>
        <end position="580"/>
    </location>
</feature>
<gene>
    <name evidence="12" type="ORF">HID58_077135</name>
</gene>
<dbReference type="PANTHER" id="PTHR11223:SF3">
    <property type="entry name" value="EXPORTIN-5"/>
    <property type="match status" value="1"/>
</dbReference>
<dbReference type="Pfam" id="PF19273">
    <property type="entry name" value="Exportin-5"/>
    <property type="match status" value="1"/>
</dbReference>
<feature type="domain" description="Nop" evidence="11">
    <location>
        <begin position="297"/>
        <end position="415"/>
    </location>
</feature>
<dbReference type="InterPro" id="IPR012974">
    <property type="entry name" value="NOP58/56_N"/>
</dbReference>
<keyword evidence="7" id="KW-0539">Nucleus</keyword>
<feature type="region of interest" description="Disordered" evidence="9">
    <location>
        <begin position="463"/>
        <end position="580"/>
    </location>
</feature>
<dbReference type="Gene3D" id="3.30.200.20">
    <property type="entry name" value="Phosphorylase Kinase, domain 1"/>
    <property type="match status" value="1"/>
</dbReference>
<dbReference type="InterPro" id="IPR016024">
    <property type="entry name" value="ARM-type_fold"/>
</dbReference>